<dbReference type="GO" id="GO:0003677">
    <property type="term" value="F:DNA binding"/>
    <property type="evidence" value="ECO:0007669"/>
    <property type="project" value="UniProtKB-KW"/>
</dbReference>
<dbReference type="EMBL" id="PJNI01000002">
    <property type="protein sequence ID" value="PKR81734.1"/>
    <property type="molecule type" value="Genomic_DNA"/>
</dbReference>
<proteinExistence type="inferred from homology"/>
<comment type="similarity">
    <text evidence="1">Belongs to the ParB family.</text>
</comment>
<dbReference type="InterPro" id="IPR050336">
    <property type="entry name" value="Chromosome_partition/occlusion"/>
</dbReference>
<evidence type="ECO:0000313" key="7">
    <source>
        <dbReference type="Proteomes" id="UP000236654"/>
    </source>
</evidence>
<keyword evidence="2" id="KW-0159">Chromosome partition</keyword>
<dbReference type="Proteomes" id="UP000236654">
    <property type="component" value="Unassembled WGS sequence"/>
</dbReference>
<feature type="region of interest" description="Disordered" evidence="4">
    <location>
        <begin position="232"/>
        <end position="259"/>
    </location>
</feature>
<dbReference type="InterPro" id="IPR057240">
    <property type="entry name" value="ParB_dimer_C"/>
</dbReference>
<feature type="compositionally biased region" description="Basic and acidic residues" evidence="4">
    <location>
        <begin position="232"/>
        <end position="250"/>
    </location>
</feature>
<protein>
    <submittedName>
        <fullName evidence="6">Chromosome partitioning protein ParB</fullName>
    </submittedName>
</protein>
<dbReference type="InterPro" id="IPR036086">
    <property type="entry name" value="ParB/Sulfiredoxin_sf"/>
</dbReference>
<dbReference type="FunFam" id="3.90.1530.30:FF:000001">
    <property type="entry name" value="Chromosome partitioning protein ParB"/>
    <property type="match status" value="1"/>
</dbReference>
<dbReference type="InterPro" id="IPR004437">
    <property type="entry name" value="ParB/RepB/Spo0J"/>
</dbReference>
<dbReference type="GO" id="GO:0005694">
    <property type="term" value="C:chromosome"/>
    <property type="evidence" value="ECO:0007669"/>
    <property type="project" value="TreeGrafter"/>
</dbReference>
<sequence length="301" mass="33734">MSSNSKKRPALGKGLSALLESSQTDITSDDLSDASVLGSVALLPISAIEANPFNPRTRFEEDALQELTDSIATHGIIQPITVRKLGRNKYQLISGERRFKASQKAGLKEIPAYIRVANDQTMLEMALVENIQRQDLNAIEVALSYHRLIQECNLTQEKLAQQISKSRTSITNHLRLLKLPAKIQLAVRENEISMGHARALVGIDDGDFQISLFDRVIEEKLSVRDLEQLIRDDKNPAEEKQPNKKEEKPVVTEQQSDFTQEFSDKVAAKVQIKKQPTGNGKLIINFNSEVDLNRIIEILND</sequence>
<dbReference type="CDD" id="cd16393">
    <property type="entry name" value="SPO0J_N"/>
    <property type="match status" value="1"/>
</dbReference>
<dbReference type="GO" id="GO:0007059">
    <property type="term" value="P:chromosome segregation"/>
    <property type="evidence" value="ECO:0007669"/>
    <property type="project" value="UniProtKB-KW"/>
</dbReference>
<keyword evidence="7" id="KW-1185">Reference proteome</keyword>
<organism evidence="6 7">
    <name type="scientific">Brumimicrobium salinarum</name>
    <dbReference type="NCBI Taxonomy" id="2058658"/>
    <lineage>
        <taxon>Bacteria</taxon>
        <taxon>Pseudomonadati</taxon>
        <taxon>Bacteroidota</taxon>
        <taxon>Flavobacteriia</taxon>
        <taxon>Flavobacteriales</taxon>
        <taxon>Crocinitomicaceae</taxon>
        <taxon>Brumimicrobium</taxon>
    </lineage>
</organism>
<dbReference type="Gene3D" id="3.90.1530.30">
    <property type="match status" value="1"/>
</dbReference>
<dbReference type="AlphaFoldDB" id="A0A2I0R568"/>
<evidence type="ECO:0000256" key="4">
    <source>
        <dbReference type="SAM" id="MobiDB-lite"/>
    </source>
</evidence>
<dbReference type="InterPro" id="IPR003115">
    <property type="entry name" value="ParB_N"/>
</dbReference>
<dbReference type="PANTHER" id="PTHR33375:SF1">
    <property type="entry name" value="CHROMOSOME-PARTITIONING PROTEIN PARB-RELATED"/>
    <property type="match status" value="1"/>
</dbReference>
<dbReference type="NCBIfam" id="TIGR00180">
    <property type="entry name" value="parB_part"/>
    <property type="match status" value="1"/>
</dbReference>
<gene>
    <name evidence="6" type="ORF">CW751_04200</name>
</gene>
<dbReference type="SMART" id="SM00470">
    <property type="entry name" value="ParB"/>
    <property type="match status" value="1"/>
</dbReference>
<evidence type="ECO:0000259" key="5">
    <source>
        <dbReference type="SMART" id="SM00470"/>
    </source>
</evidence>
<dbReference type="RefSeq" id="WP_101333748.1">
    <property type="nucleotide sequence ID" value="NZ_PJNI01000002.1"/>
</dbReference>
<dbReference type="Gene3D" id="1.10.10.2830">
    <property type="match status" value="1"/>
</dbReference>
<dbReference type="SUPFAM" id="SSF109709">
    <property type="entry name" value="KorB DNA-binding domain-like"/>
    <property type="match status" value="1"/>
</dbReference>
<evidence type="ECO:0000256" key="2">
    <source>
        <dbReference type="ARBA" id="ARBA00022829"/>
    </source>
</evidence>
<dbReference type="Pfam" id="PF23552">
    <property type="entry name" value="ParB_C"/>
    <property type="match status" value="1"/>
</dbReference>
<dbReference type="OrthoDB" id="9802051at2"/>
<accession>A0A2I0R568</accession>
<dbReference type="InterPro" id="IPR041468">
    <property type="entry name" value="HTH_ParB/Spo0J"/>
</dbReference>
<dbReference type="Pfam" id="PF02195">
    <property type="entry name" value="ParB_N"/>
    <property type="match status" value="1"/>
</dbReference>
<evidence type="ECO:0000256" key="1">
    <source>
        <dbReference type="ARBA" id="ARBA00006295"/>
    </source>
</evidence>
<name>A0A2I0R568_9FLAO</name>
<evidence type="ECO:0000256" key="3">
    <source>
        <dbReference type="ARBA" id="ARBA00023125"/>
    </source>
</evidence>
<dbReference type="GO" id="GO:0045881">
    <property type="term" value="P:positive regulation of sporulation resulting in formation of a cellular spore"/>
    <property type="evidence" value="ECO:0007669"/>
    <property type="project" value="TreeGrafter"/>
</dbReference>
<dbReference type="Pfam" id="PF17762">
    <property type="entry name" value="HTH_ParB"/>
    <property type="match status" value="1"/>
</dbReference>
<reference evidence="6 7" key="1">
    <citation type="submission" date="2017-12" db="EMBL/GenBank/DDBJ databases">
        <title>The draft genome sequence of Brumimicrobium saltpan LHR20.</title>
        <authorList>
            <person name="Do Z.-J."/>
            <person name="Luo H.-R."/>
        </authorList>
    </citation>
    <scope>NUCLEOTIDE SEQUENCE [LARGE SCALE GENOMIC DNA]</scope>
    <source>
        <strain evidence="6 7">LHR20</strain>
    </source>
</reference>
<comment type="caution">
    <text evidence="6">The sequence shown here is derived from an EMBL/GenBank/DDBJ whole genome shotgun (WGS) entry which is preliminary data.</text>
</comment>
<keyword evidence="3" id="KW-0238">DNA-binding</keyword>
<dbReference type="FunFam" id="1.10.10.2830:FF:000001">
    <property type="entry name" value="Chromosome partitioning protein ParB"/>
    <property type="match status" value="1"/>
</dbReference>
<feature type="domain" description="ParB-like N-terminal" evidence="5">
    <location>
        <begin position="41"/>
        <end position="131"/>
    </location>
</feature>
<evidence type="ECO:0000313" key="6">
    <source>
        <dbReference type="EMBL" id="PKR81734.1"/>
    </source>
</evidence>
<dbReference type="SUPFAM" id="SSF110849">
    <property type="entry name" value="ParB/Sulfiredoxin"/>
    <property type="match status" value="1"/>
</dbReference>
<dbReference type="PANTHER" id="PTHR33375">
    <property type="entry name" value="CHROMOSOME-PARTITIONING PROTEIN PARB-RELATED"/>
    <property type="match status" value="1"/>
</dbReference>